<accession>A0A162LBT9</accession>
<proteinExistence type="predicted"/>
<protein>
    <submittedName>
        <fullName evidence="2">1,4-alpha-glucan branching enzyme</fullName>
    </submittedName>
</protein>
<evidence type="ECO:0000313" key="2">
    <source>
        <dbReference type="EMBL" id="KYO54289.1"/>
    </source>
</evidence>
<evidence type="ECO:0000313" key="3">
    <source>
        <dbReference type="Proteomes" id="UP000075787"/>
    </source>
</evidence>
<comment type="caution">
    <text evidence="2">The sequence shown here is derived from an EMBL/GenBank/DDBJ whole genome shotgun (WGS) entry which is preliminary data.</text>
</comment>
<feature type="compositionally biased region" description="Basic and acidic residues" evidence="1">
    <location>
        <begin position="1"/>
        <end position="21"/>
    </location>
</feature>
<dbReference type="OrthoDB" id="9808866at2"/>
<dbReference type="RefSeq" id="WP_062763146.1">
    <property type="nucleotide sequence ID" value="NZ_CP121042.1"/>
</dbReference>
<organism evidence="2 3">
    <name type="scientific">Tistrella mobilis</name>
    <dbReference type="NCBI Taxonomy" id="171437"/>
    <lineage>
        <taxon>Bacteria</taxon>
        <taxon>Pseudomonadati</taxon>
        <taxon>Pseudomonadota</taxon>
        <taxon>Alphaproteobacteria</taxon>
        <taxon>Geminicoccales</taxon>
        <taxon>Geminicoccaceae</taxon>
        <taxon>Tistrella</taxon>
    </lineage>
</organism>
<dbReference type="GeneID" id="97239164"/>
<gene>
    <name evidence="2" type="ORF">AUP44_25325</name>
</gene>
<dbReference type="AlphaFoldDB" id="A0A162LBT9"/>
<dbReference type="EMBL" id="LPZR01000092">
    <property type="protein sequence ID" value="KYO54289.1"/>
    <property type="molecule type" value="Genomic_DNA"/>
</dbReference>
<sequence>MSDARTTTDHDEIRRWAEARGGHPAAVKATHKGGDAGILRIDFDDGEPDPGLERISWEAFFRKFDETAIAFLHQDKTADGKTSRFFKFVRREEG</sequence>
<evidence type="ECO:0000256" key="1">
    <source>
        <dbReference type="SAM" id="MobiDB-lite"/>
    </source>
</evidence>
<feature type="region of interest" description="Disordered" evidence="1">
    <location>
        <begin position="1"/>
        <end position="31"/>
    </location>
</feature>
<reference evidence="2 3" key="1">
    <citation type="submission" date="2015-12" db="EMBL/GenBank/DDBJ databases">
        <title>Genome sequence of Tistrella mobilis MCCC 1A02139.</title>
        <authorList>
            <person name="Lu L."/>
            <person name="Lai Q."/>
            <person name="Shao Z."/>
            <person name="Qian P."/>
        </authorList>
    </citation>
    <scope>NUCLEOTIDE SEQUENCE [LARGE SCALE GENOMIC DNA]</scope>
    <source>
        <strain evidence="2 3">MCCC 1A02139</strain>
    </source>
</reference>
<name>A0A162LBT9_9PROT</name>
<dbReference type="Proteomes" id="UP000075787">
    <property type="component" value="Unassembled WGS sequence"/>
</dbReference>